<evidence type="ECO:0000256" key="2">
    <source>
        <dbReference type="ARBA" id="ARBA00022574"/>
    </source>
</evidence>
<feature type="repeat" description="WD" evidence="4">
    <location>
        <begin position="120"/>
        <end position="160"/>
    </location>
</feature>
<dbReference type="AlphaFoldDB" id="A0A0M3J4M7"/>
<evidence type="ECO:0000256" key="5">
    <source>
        <dbReference type="SAM" id="MobiDB-lite"/>
    </source>
</evidence>
<proteinExistence type="inferred from homology"/>
<dbReference type="PROSITE" id="PS50082">
    <property type="entry name" value="WD_REPEATS_2"/>
    <property type="match status" value="1"/>
</dbReference>
<organism evidence="6">
    <name type="scientific">Anisakis simplex</name>
    <name type="common">Herring worm</name>
    <dbReference type="NCBI Taxonomy" id="6269"/>
    <lineage>
        <taxon>Eukaryota</taxon>
        <taxon>Metazoa</taxon>
        <taxon>Ecdysozoa</taxon>
        <taxon>Nematoda</taxon>
        <taxon>Chromadorea</taxon>
        <taxon>Rhabditida</taxon>
        <taxon>Spirurina</taxon>
        <taxon>Ascaridomorpha</taxon>
        <taxon>Ascaridoidea</taxon>
        <taxon>Anisakidae</taxon>
        <taxon>Anisakis</taxon>
        <taxon>Anisakis simplex complex</taxon>
    </lineage>
</organism>
<dbReference type="InterPro" id="IPR036322">
    <property type="entry name" value="WD40_repeat_dom_sf"/>
</dbReference>
<dbReference type="PROSITE" id="PS00678">
    <property type="entry name" value="WD_REPEATS_1"/>
    <property type="match status" value="1"/>
</dbReference>
<evidence type="ECO:0000313" key="6">
    <source>
        <dbReference type="WBParaSite" id="ASIM_0000249901-mRNA-1"/>
    </source>
</evidence>
<dbReference type="GO" id="GO:0000346">
    <property type="term" value="C:transcription export complex"/>
    <property type="evidence" value="ECO:0007669"/>
    <property type="project" value="TreeGrafter"/>
</dbReference>
<comment type="similarity">
    <text evidence="1">Belongs to the WD repeat THOC6 family.</text>
</comment>
<dbReference type="InterPro" id="IPR015943">
    <property type="entry name" value="WD40/YVTN_repeat-like_dom_sf"/>
</dbReference>
<dbReference type="WBParaSite" id="ASIM_0000249901-mRNA-1">
    <property type="protein sequence ID" value="ASIM_0000249901-mRNA-1"/>
    <property type="gene ID" value="ASIM_0000249901"/>
</dbReference>
<sequence>LCHLTPNILLCGTENGQILGYSWKSLVRVGSQGSHGSGSTSQSGVAEVDMKPEFAFTVPGGDALSSGGDVLMGGNGAGEVNTIVKLRDGDETAKVAYAGAMDFGIRVVDAERFDKVISVLSGHRSHVNELVARSENELISASEDGTVRVWDLRTKGSSSRVIEVWQNRELKQEGEPHRGKGVCALAAEGSLMVCGGDVPLGLWHLDSSSLIKPLVCGDNGNSNSDSNDSTDNGSNNNSNINVNDSKKYGNVRYLSAKMNAQNILCGGTSPLLHQGVCAVVGGACDHLHAFDCQSKLRPLPYLFRSHICLVTSVLVFVGVSVVHVGESVPGQFCSPYSWSGAAIANGCLPVRALVPIFVHFAP</sequence>
<dbReference type="InterPro" id="IPR001680">
    <property type="entry name" value="WD40_rpt"/>
</dbReference>
<dbReference type="GO" id="GO:0000347">
    <property type="term" value="C:THO complex"/>
    <property type="evidence" value="ECO:0007669"/>
    <property type="project" value="TreeGrafter"/>
</dbReference>
<dbReference type="SUPFAM" id="SSF50978">
    <property type="entry name" value="WD40 repeat-like"/>
    <property type="match status" value="1"/>
</dbReference>
<dbReference type="InterPro" id="IPR042626">
    <property type="entry name" value="THOC6"/>
</dbReference>
<name>A0A0M3J4M7_ANISI</name>
<accession>A0A0M3J4M7</accession>
<protein>
    <submittedName>
        <fullName evidence="6">WD_REPEATS_REGION domain-containing protein</fullName>
    </submittedName>
</protein>
<dbReference type="GO" id="GO:0006406">
    <property type="term" value="P:mRNA export from nucleus"/>
    <property type="evidence" value="ECO:0007669"/>
    <property type="project" value="TreeGrafter"/>
</dbReference>
<dbReference type="PANTHER" id="PTHR44411">
    <property type="entry name" value="THO COMPLEX SUBUNIT 6 HOMOLOG"/>
    <property type="match status" value="1"/>
</dbReference>
<dbReference type="PROSITE" id="PS50294">
    <property type="entry name" value="WD_REPEATS_REGION"/>
    <property type="match status" value="1"/>
</dbReference>
<dbReference type="Pfam" id="PF00400">
    <property type="entry name" value="WD40"/>
    <property type="match status" value="1"/>
</dbReference>
<keyword evidence="3" id="KW-0677">Repeat</keyword>
<keyword evidence="2 4" id="KW-0853">WD repeat</keyword>
<evidence type="ECO:0000256" key="3">
    <source>
        <dbReference type="ARBA" id="ARBA00022737"/>
    </source>
</evidence>
<dbReference type="Gene3D" id="2.130.10.10">
    <property type="entry name" value="YVTN repeat-like/Quinoprotein amine dehydrogenase"/>
    <property type="match status" value="1"/>
</dbReference>
<reference evidence="6" key="1">
    <citation type="submission" date="2017-02" db="UniProtKB">
        <authorList>
            <consortium name="WormBaseParasite"/>
        </authorList>
    </citation>
    <scope>IDENTIFICATION</scope>
</reference>
<dbReference type="PANTHER" id="PTHR44411:SF1">
    <property type="entry name" value="THO COMPLEX SUBUNIT 6 HOMOLOG"/>
    <property type="match status" value="1"/>
</dbReference>
<dbReference type="InterPro" id="IPR019775">
    <property type="entry name" value="WD40_repeat_CS"/>
</dbReference>
<evidence type="ECO:0000256" key="1">
    <source>
        <dbReference type="ARBA" id="ARBA00009728"/>
    </source>
</evidence>
<evidence type="ECO:0000256" key="4">
    <source>
        <dbReference type="PROSITE-ProRule" id="PRU00221"/>
    </source>
</evidence>
<dbReference type="SMART" id="SM00320">
    <property type="entry name" value="WD40"/>
    <property type="match status" value="1"/>
</dbReference>
<feature type="region of interest" description="Disordered" evidence="5">
    <location>
        <begin position="221"/>
        <end position="243"/>
    </location>
</feature>